<feature type="transmembrane region" description="Helical" evidence="1">
    <location>
        <begin position="39"/>
        <end position="59"/>
    </location>
</feature>
<feature type="non-terminal residue" evidence="2">
    <location>
        <position position="232"/>
    </location>
</feature>
<dbReference type="AlphaFoldDB" id="A0A383E528"/>
<sequence length="232" mass="26369">RQDQLRNFPDGKKIETPFIAHLMAKVAPIFSNDFYEGSIFLMIGLSGAFIFPLALYFYFIGFPISGLLGGLIGTFAYEYLIRTGVGRVDTDVLQLFFLFLTGVFVLQASKARKTVYILIYSGLAGYTTYLLTEWWGKHFFILPFAAVLILSLWAYPQTNNDQLRDQRDLKLVHRLASLKLRLFVSSMALGFFLVCGSGFNISDLLDQNLYTPSTRYIKERLGVEHSIELRGI</sequence>
<feature type="transmembrane region" description="Helical" evidence="1">
    <location>
        <begin position="176"/>
        <end position="199"/>
    </location>
</feature>
<proteinExistence type="predicted"/>
<evidence type="ECO:0008006" key="3">
    <source>
        <dbReference type="Google" id="ProtNLM"/>
    </source>
</evidence>
<evidence type="ECO:0000256" key="1">
    <source>
        <dbReference type="SAM" id="Phobius"/>
    </source>
</evidence>
<feature type="transmembrane region" description="Helical" evidence="1">
    <location>
        <begin position="138"/>
        <end position="155"/>
    </location>
</feature>
<feature type="transmembrane region" description="Helical" evidence="1">
    <location>
        <begin position="64"/>
        <end position="80"/>
    </location>
</feature>
<gene>
    <name evidence="2" type="ORF">METZ01_LOCUS504042</name>
</gene>
<dbReference type="EMBL" id="UINC01222411">
    <property type="protein sequence ID" value="SVE51188.1"/>
    <property type="molecule type" value="Genomic_DNA"/>
</dbReference>
<feature type="transmembrane region" description="Helical" evidence="1">
    <location>
        <begin position="92"/>
        <end position="108"/>
    </location>
</feature>
<name>A0A383E528_9ZZZZ</name>
<reference evidence="2" key="1">
    <citation type="submission" date="2018-05" db="EMBL/GenBank/DDBJ databases">
        <authorList>
            <person name="Lanie J.A."/>
            <person name="Ng W.-L."/>
            <person name="Kazmierczak K.M."/>
            <person name="Andrzejewski T.M."/>
            <person name="Davidsen T.M."/>
            <person name="Wayne K.J."/>
            <person name="Tettelin H."/>
            <person name="Glass J.I."/>
            <person name="Rusch D."/>
            <person name="Podicherti R."/>
            <person name="Tsui H.-C.T."/>
            <person name="Winkler M.E."/>
        </authorList>
    </citation>
    <scope>NUCLEOTIDE SEQUENCE</scope>
</reference>
<organism evidence="2">
    <name type="scientific">marine metagenome</name>
    <dbReference type="NCBI Taxonomy" id="408172"/>
    <lineage>
        <taxon>unclassified sequences</taxon>
        <taxon>metagenomes</taxon>
        <taxon>ecological metagenomes</taxon>
    </lineage>
</organism>
<feature type="transmembrane region" description="Helical" evidence="1">
    <location>
        <begin position="115"/>
        <end position="132"/>
    </location>
</feature>
<protein>
    <recommendedName>
        <fullName evidence="3">Glycosyltransferase RgtA/B/C/D-like domain-containing protein</fullName>
    </recommendedName>
</protein>
<evidence type="ECO:0000313" key="2">
    <source>
        <dbReference type="EMBL" id="SVE51188.1"/>
    </source>
</evidence>
<feature type="non-terminal residue" evidence="2">
    <location>
        <position position="1"/>
    </location>
</feature>
<accession>A0A383E528</accession>
<keyword evidence="1" id="KW-1133">Transmembrane helix</keyword>
<keyword evidence="1" id="KW-0812">Transmembrane</keyword>
<keyword evidence="1" id="KW-0472">Membrane</keyword>